<reference evidence="12" key="1">
    <citation type="submission" date="2016-11" db="UniProtKB">
        <authorList>
            <consortium name="WormBaseParasite"/>
        </authorList>
    </citation>
    <scope>IDENTIFICATION</scope>
</reference>
<organism evidence="11 12">
    <name type="scientific">Heterorhabditis bacteriophora</name>
    <name type="common">Entomopathogenic nematode worm</name>
    <dbReference type="NCBI Taxonomy" id="37862"/>
    <lineage>
        <taxon>Eukaryota</taxon>
        <taxon>Metazoa</taxon>
        <taxon>Ecdysozoa</taxon>
        <taxon>Nematoda</taxon>
        <taxon>Chromadorea</taxon>
        <taxon>Rhabditida</taxon>
        <taxon>Rhabditina</taxon>
        <taxon>Rhabditomorpha</taxon>
        <taxon>Strongyloidea</taxon>
        <taxon>Heterorhabditidae</taxon>
        <taxon>Heterorhabditis</taxon>
    </lineage>
</organism>
<dbReference type="InterPro" id="IPR014001">
    <property type="entry name" value="Helicase_ATP-bd"/>
</dbReference>
<feature type="short sequence motif" description="Q motif" evidence="6">
    <location>
        <begin position="639"/>
        <end position="667"/>
    </location>
</feature>
<evidence type="ECO:0000256" key="7">
    <source>
        <dbReference type="SAM" id="MobiDB-lite"/>
    </source>
</evidence>
<evidence type="ECO:0000259" key="9">
    <source>
        <dbReference type="PROSITE" id="PS51192"/>
    </source>
</evidence>
<evidence type="ECO:0000256" key="4">
    <source>
        <dbReference type="ARBA" id="ARBA00022806"/>
    </source>
</evidence>
<feature type="domain" description="Helicase ATP-binding" evidence="9">
    <location>
        <begin position="704"/>
        <end position="835"/>
    </location>
</feature>
<dbReference type="InterPro" id="IPR027417">
    <property type="entry name" value="P-loop_NTPase"/>
</dbReference>
<feature type="region of interest" description="Disordered" evidence="7">
    <location>
        <begin position="380"/>
        <end position="415"/>
    </location>
</feature>
<dbReference type="InterPro" id="IPR015943">
    <property type="entry name" value="WD40/YVTN_repeat-like_dom_sf"/>
</dbReference>
<dbReference type="InterPro" id="IPR027145">
    <property type="entry name" value="PWP2"/>
</dbReference>
<keyword evidence="8" id="KW-0472">Membrane</keyword>
<evidence type="ECO:0000313" key="11">
    <source>
        <dbReference type="Proteomes" id="UP000095283"/>
    </source>
</evidence>
<evidence type="ECO:0000256" key="5">
    <source>
        <dbReference type="ARBA" id="ARBA00022840"/>
    </source>
</evidence>
<dbReference type="InterPro" id="IPR014014">
    <property type="entry name" value="RNA_helicase_DEAD_Q_motif"/>
</dbReference>
<protein>
    <recommendedName>
        <fullName evidence="1">RNA helicase</fullName>
        <ecNumber evidence="1">3.6.4.13</ecNumber>
    </recommendedName>
</protein>
<dbReference type="InterPro" id="IPR036322">
    <property type="entry name" value="WD40_repeat_dom_sf"/>
</dbReference>
<keyword evidence="11" id="KW-1185">Reference proteome</keyword>
<dbReference type="InterPro" id="IPR001680">
    <property type="entry name" value="WD40_rpt"/>
</dbReference>
<dbReference type="PANTHER" id="PTHR19858:SF0">
    <property type="entry name" value="PERIODIC TRYPTOPHAN PROTEIN 2 HOMOLOG"/>
    <property type="match status" value="1"/>
</dbReference>
<dbReference type="PANTHER" id="PTHR19858">
    <property type="entry name" value="WD40 REPEAT PROTEIN"/>
    <property type="match status" value="1"/>
</dbReference>
<evidence type="ECO:0000256" key="8">
    <source>
        <dbReference type="SAM" id="Phobius"/>
    </source>
</evidence>
<dbReference type="PROSITE" id="PS51192">
    <property type="entry name" value="HELICASE_ATP_BIND_1"/>
    <property type="match status" value="1"/>
</dbReference>
<name>A0A1I7WTP3_HETBA</name>
<dbReference type="GO" id="GO:0032040">
    <property type="term" value="C:small-subunit processome"/>
    <property type="evidence" value="ECO:0007669"/>
    <property type="project" value="TreeGrafter"/>
</dbReference>
<keyword evidence="5" id="KW-0067">ATP-binding</keyword>
<dbReference type="GO" id="GO:0003724">
    <property type="term" value="F:RNA helicase activity"/>
    <property type="evidence" value="ECO:0007669"/>
    <property type="project" value="UniProtKB-EC"/>
</dbReference>
<dbReference type="WBParaSite" id="Hba_08476">
    <property type="protein sequence ID" value="Hba_08476"/>
    <property type="gene ID" value="Hba_08476"/>
</dbReference>
<feature type="transmembrane region" description="Helical" evidence="8">
    <location>
        <begin position="943"/>
        <end position="963"/>
    </location>
</feature>
<accession>A0A1I7WTP3</accession>
<keyword evidence="3" id="KW-0378">Hydrolase</keyword>
<dbReference type="GO" id="GO:0034388">
    <property type="term" value="C:Pwp2p-containing subcomplex of 90S preribosome"/>
    <property type="evidence" value="ECO:0007669"/>
    <property type="project" value="TreeGrafter"/>
</dbReference>
<sequence>MSIECEHNIMAMTINNTGTHLIVSSEVRFNDRFKLPCFSSLPLLLFYIISNFSISVESLVVAGGDDNVVRVVGSKDYKNLFIHPLGGHQGSIVNCQFLQDSYDIISVCKRGIANVWTSSLVKGDLVEGQWQKPDDSMETEDDVVRLYYEKTKRYSLLESSGSGKSGINVTSSSFHAKSNILVTAFSNGVFVLHEIPSFSLIHNLRYDGLHSSIFKAGLKKMFVGFDADCFIHVKYGVQIFYLARDMKRYRNFRTLVCPEPTQLGNLAVDKSGDIVVAAGKEVFQVRIFNSSWRIPNKCLIYGRYFLISNIKSFTCMEFSPDGAILLLGGESNNFCLYSVPDRMMMKRFTITQNRSLSGVVLDVNRRNFSEFGNMALIDDSYSDQEPDQKRQIKLPGTKHMDFGERSSRPELDSQTSPATVKRALSLCDFSTALMASLRLDDTALISRTLMTTGLNQNLSKMFNISNTSCPITTGSICRKIIKMDGRWSICMEFESCTFLNGSLIFLFTTNYRYEDEHRVTIWLRSLLNEHGLQLKGRTDVATLTGIQQIVSHHSKLISDLMPVISIPRDNEWKAASFTADFSDSNFGFLGTFEEITPNEFQKPEKKSKTKVIIHIHIHMENNFPRIARLIAEEEKPIQNAWKEFFLPQEIMNAINDMGFTTPTEIQRLVLPSATRDRVDILGAAETVCLLCIITNMESIFLLQGSGKTLAYAIPIVSRLLSEERKGRGPRAIFNILLKYTKFEATQIVGGLAQVKQERILKERCPEITIATPGRLWAMVKEVGTTTSIYVKMNNRLFIKLLSSASEKLQTLVFSATLTYVHREQIRNHQKELTSEMKLKELINLTGLRPQRKVFDLTRKFGTSESLVETRMNCSNLLEKDTSVVYLLERYKGRTLIFTNSIDASRRLYGILKLLKSPTVVLMIHAKMDQKRRLKNLENFTSALIYNLIQFILFASLYFITMFFGTRKEQGVFTTTGLLESLTKKISDKDLPVFPIDSLPLMKCLKNRVKLASELDTLSHRFKKINMSETWFTRTIREAEMEMDGEREHEQDLSNDEMNAIKTQQLQLEAELRWELTVPLPRHDKVQVPVRAKYLIKRNKQFLFISENSLHQSRNICAAQQDSLEENLSEAEALKKKTRLSIKTHQLKEKKFKK</sequence>
<keyword evidence="4" id="KW-0347">Helicase</keyword>
<dbReference type="GO" id="GO:0005524">
    <property type="term" value="F:ATP binding"/>
    <property type="evidence" value="ECO:0007669"/>
    <property type="project" value="UniProtKB-KW"/>
</dbReference>
<dbReference type="PROSITE" id="PS51195">
    <property type="entry name" value="Q_MOTIF"/>
    <property type="match status" value="1"/>
</dbReference>
<dbReference type="GO" id="GO:0000028">
    <property type="term" value="P:ribosomal small subunit assembly"/>
    <property type="evidence" value="ECO:0007669"/>
    <property type="project" value="TreeGrafter"/>
</dbReference>
<dbReference type="SUPFAM" id="SSF50978">
    <property type="entry name" value="WD40 repeat-like"/>
    <property type="match status" value="1"/>
</dbReference>
<dbReference type="EC" id="3.6.4.13" evidence="1"/>
<dbReference type="SUPFAM" id="SSF52540">
    <property type="entry name" value="P-loop containing nucleoside triphosphate hydrolases"/>
    <property type="match status" value="2"/>
</dbReference>
<keyword evidence="2" id="KW-0547">Nucleotide-binding</keyword>
<dbReference type="SMART" id="SM00487">
    <property type="entry name" value="DEXDc"/>
    <property type="match status" value="1"/>
</dbReference>
<dbReference type="Gene3D" id="3.40.50.300">
    <property type="entry name" value="P-loop containing nucleotide triphosphate hydrolases"/>
    <property type="match status" value="2"/>
</dbReference>
<dbReference type="AlphaFoldDB" id="A0A1I7WTP3"/>
<dbReference type="GO" id="GO:0016787">
    <property type="term" value="F:hydrolase activity"/>
    <property type="evidence" value="ECO:0007669"/>
    <property type="project" value="UniProtKB-KW"/>
</dbReference>
<feature type="domain" description="DEAD-box RNA helicase Q" evidence="10">
    <location>
        <begin position="639"/>
        <end position="667"/>
    </location>
</feature>
<evidence type="ECO:0000256" key="6">
    <source>
        <dbReference type="PROSITE-ProRule" id="PRU00552"/>
    </source>
</evidence>
<feature type="compositionally biased region" description="Basic and acidic residues" evidence="7">
    <location>
        <begin position="398"/>
        <end position="411"/>
    </location>
</feature>
<proteinExistence type="predicted"/>
<dbReference type="Gene3D" id="2.130.10.10">
    <property type="entry name" value="YVTN repeat-like/Quinoprotein amine dehydrogenase"/>
    <property type="match status" value="1"/>
</dbReference>
<evidence type="ECO:0000256" key="3">
    <source>
        <dbReference type="ARBA" id="ARBA00022801"/>
    </source>
</evidence>
<dbReference type="GO" id="GO:0000462">
    <property type="term" value="P:maturation of SSU-rRNA from tricistronic rRNA transcript (SSU-rRNA, 5.8S rRNA, LSU-rRNA)"/>
    <property type="evidence" value="ECO:0007669"/>
    <property type="project" value="TreeGrafter"/>
</dbReference>
<dbReference type="Proteomes" id="UP000095283">
    <property type="component" value="Unplaced"/>
</dbReference>
<evidence type="ECO:0000256" key="2">
    <source>
        <dbReference type="ARBA" id="ARBA00022741"/>
    </source>
</evidence>
<keyword evidence="8" id="KW-0812">Transmembrane</keyword>
<keyword evidence="8" id="KW-1133">Transmembrane helix</keyword>
<evidence type="ECO:0000313" key="12">
    <source>
        <dbReference type="WBParaSite" id="Hba_08476"/>
    </source>
</evidence>
<evidence type="ECO:0000256" key="1">
    <source>
        <dbReference type="ARBA" id="ARBA00012552"/>
    </source>
</evidence>
<dbReference type="SMART" id="SM00320">
    <property type="entry name" value="WD40"/>
    <property type="match status" value="3"/>
</dbReference>
<evidence type="ECO:0000259" key="10">
    <source>
        <dbReference type="PROSITE" id="PS51195"/>
    </source>
</evidence>